<accession>A0A804MW53</accession>
<dbReference type="GO" id="GO:0046983">
    <property type="term" value="F:protein dimerization activity"/>
    <property type="evidence" value="ECO:0007669"/>
    <property type="project" value="InterPro"/>
</dbReference>
<evidence type="ECO:0000313" key="3">
    <source>
        <dbReference type="Proteomes" id="UP000007305"/>
    </source>
</evidence>
<organism evidence="2 3">
    <name type="scientific">Zea mays</name>
    <name type="common">Maize</name>
    <dbReference type="NCBI Taxonomy" id="4577"/>
    <lineage>
        <taxon>Eukaryota</taxon>
        <taxon>Viridiplantae</taxon>
        <taxon>Streptophyta</taxon>
        <taxon>Embryophyta</taxon>
        <taxon>Tracheophyta</taxon>
        <taxon>Spermatophyta</taxon>
        <taxon>Magnoliopsida</taxon>
        <taxon>Liliopsida</taxon>
        <taxon>Poales</taxon>
        <taxon>Poaceae</taxon>
        <taxon>PACMAD clade</taxon>
        <taxon>Panicoideae</taxon>
        <taxon>Andropogonodae</taxon>
        <taxon>Andropogoneae</taxon>
        <taxon>Tripsacinae</taxon>
        <taxon>Zea</taxon>
    </lineage>
</organism>
<sequence length="251" mass="28843">MGFFHGLMLEAKKEISERFDNDESRYKVAWDIIDKRWDSKLKTPLHLAGQRRNKNFNPAKWWLNHGTNTPNLRILASKILNLTCSSSACERNWSVFEQVHTKRRNRLLHDRMRDLVFVKFNSKLRGKKERIDRDPLEREVDDVVGDDDNEFITGIVPLPNDVVEPAQDGRSQGEQTSQAQVQVQAKRKRSWFRAGSLAFSCAKNLGQLGGLFFIRPLVEKLYNRPMVQLGYVPQLLFIGPAGCAPNNPVTP</sequence>
<dbReference type="PANTHER" id="PTHR32166">
    <property type="entry name" value="OSJNBA0013A04.12 PROTEIN"/>
    <property type="match status" value="1"/>
</dbReference>
<dbReference type="Proteomes" id="UP000007305">
    <property type="component" value="Chromosome 2"/>
</dbReference>
<proteinExistence type="predicted"/>
<evidence type="ECO:0000313" key="2">
    <source>
        <dbReference type="EnsemblPlants" id="Zm00001eb116210_P001"/>
    </source>
</evidence>
<dbReference type="Gramene" id="Zm00001eb116210_T001">
    <property type="protein sequence ID" value="Zm00001eb116210_P001"/>
    <property type="gene ID" value="Zm00001eb116210"/>
</dbReference>
<dbReference type="PANTHER" id="PTHR32166:SF74">
    <property type="entry name" value="OS05G0256350 PROTEIN"/>
    <property type="match status" value="1"/>
</dbReference>
<dbReference type="Pfam" id="PF05699">
    <property type="entry name" value="Dimer_Tnp_hAT"/>
    <property type="match status" value="1"/>
</dbReference>
<dbReference type="InParanoid" id="A0A804MW53"/>
<evidence type="ECO:0000259" key="1">
    <source>
        <dbReference type="Pfam" id="PF05699"/>
    </source>
</evidence>
<reference evidence="3" key="1">
    <citation type="submission" date="2015-12" db="EMBL/GenBank/DDBJ databases">
        <title>Update maize B73 reference genome by single molecule sequencing technologies.</title>
        <authorList>
            <consortium name="Maize Genome Sequencing Project"/>
            <person name="Ware D."/>
        </authorList>
    </citation>
    <scope>NUCLEOTIDE SEQUENCE [LARGE SCALE GENOMIC DNA]</scope>
    <source>
        <strain evidence="3">cv. B73</strain>
    </source>
</reference>
<protein>
    <recommendedName>
        <fullName evidence="1">HAT C-terminal dimerisation domain-containing protein</fullName>
    </recommendedName>
</protein>
<reference evidence="2" key="2">
    <citation type="submission" date="2019-07" db="EMBL/GenBank/DDBJ databases">
        <authorList>
            <person name="Seetharam A."/>
            <person name="Woodhouse M."/>
            <person name="Cannon E."/>
        </authorList>
    </citation>
    <scope>NUCLEOTIDE SEQUENCE [LARGE SCALE GENOMIC DNA]</scope>
    <source>
        <strain evidence="2">cv. B73</strain>
    </source>
</reference>
<feature type="domain" description="HAT C-terminal dimerisation" evidence="1">
    <location>
        <begin position="51"/>
        <end position="121"/>
    </location>
</feature>
<dbReference type="SUPFAM" id="SSF53098">
    <property type="entry name" value="Ribonuclease H-like"/>
    <property type="match status" value="1"/>
</dbReference>
<name>A0A804MW53_MAIZE</name>
<reference evidence="2" key="3">
    <citation type="submission" date="2021-05" db="UniProtKB">
        <authorList>
            <consortium name="EnsemblPlants"/>
        </authorList>
    </citation>
    <scope>IDENTIFICATION</scope>
    <source>
        <strain evidence="2">cv. B73</strain>
    </source>
</reference>
<dbReference type="EnsemblPlants" id="Zm00001eb116210_T001">
    <property type="protein sequence ID" value="Zm00001eb116210_P001"/>
    <property type="gene ID" value="Zm00001eb116210"/>
</dbReference>
<dbReference type="InterPro" id="IPR008906">
    <property type="entry name" value="HATC_C_dom"/>
</dbReference>
<keyword evidence="3" id="KW-1185">Reference proteome</keyword>
<dbReference type="InterPro" id="IPR012337">
    <property type="entry name" value="RNaseH-like_sf"/>
</dbReference>
<dbReference type="AlphaFoldDB" id="A0A804MW53"/>